<evidence type="ECO:0000256" key="8">
    <source>
        <dbReference type="ARBA" id="ARBA00044898"/>
    </source>
</evidence>
<evidence type="ECO:0000256" key="10">
    <source>
        <dbReference type="ARBA" id="ARBA00044900"/>
    </source>
</evidence>
<dbReference type="GO" id="GO:0022857">
    <property type="term" value="F:transmembrane transporter activity"/>
    <property type="evidence" value="ECO:0007669"/>
    <property type="project" value="InterPro"/>
</dbReference>
<accession>A0A9N9KPJ8</accession>
<dbReference type="PROSITE" id="PS50850">
    <property type="entry name" value="MFS"/>
    <property type="match status" value="1"/>
</dbReference>
<dbReference type="SUPFAM" id="SSF103473">
    <property type="entry name" value="MFS general substrate transporter"/>
    <property type="match status" value="1"/>
</dbReference>
<evidence type="ECO:0000256" key="4">
    <source>
        <dbReference type="ARBA" id="ARBA00044881"/>
    </source>
</evidence>
<dbReference type="PANTHER" id="PTHR23512:SF12">
    <property type="entry name" value="TRANSPORTER, PUTATIVE (AFU_ORTHOLOGUE AFUA_4G00260)-RELATED"/>
    <property type="match status" value="1"/>
</dbReference>
<feature type="transmembrane region" description="Helical" evidence="19">
    <location>
        <begin position="429"/>
        <end position="453"/>
    </location>
</feature>
<dbReference type="OrthoDB" id="424834at2759"/>
<gene>
    <name evidence="21" type="ORF">HYFRA_00005470</name>
</gene>
<dbReference type="Proteomes" id="UP000696280">
    <property type="component" value="Unassembled WGS sequence"/>
</dbReference>
<evidence type="ECO:0000256" key="14">
    <source>
        <dbReference type="ARBA" id="ARBA00044924"/>
    </source>
</evidence>
<dbReference type="InterPro" id="IPR011701">
    <property type="entry name" value="MFS"/>
</dbReference>
<comment type="catalytic activity">
    <reaction evidence="5">
        <text>L-alpha-aminoacyl-L-histidine(out) = L-alpha-aminoacyl-L-histidine(in)</text>
        <dbReference type="Rhea" id="RHEA:79375"/>
        <dbReference type="ChEBI" id="CHEBI:229967"/>
    </reaction>
</comment>
<evidence type="ECO:0000256" key="6">
    <source>
        <dbReference type="ARBA" id="ARBA00044891"/>
    </source>
</evidence>
<dbReference type="InterPro" id="IPR020846">
    <property type="entry name" value="MFS_dom"/>
</dbReference>
<evidence type="ECO:0000256" key="11">
    <source>
        <dbReference type="ARBA" id="ARBA00044903"/>
    </source>
</evidence>
<feature type="transmembrane region" description="Helical" evidence="19">
    <location>
        <begin position="493"/>
        <end position="514"/>
    </location>
</feature>
<evidence type="ECO:0000256" key="7">
    <source>
        <dbReference type="ARBA" id="ARBA00044893"/>
    </source>
</evidence>
<dbReference type="AlphaFoldDB" id="A0A9N9KPJ8"/>
<comment type="subcellular location">
    <subcellularLocation>
        <location evidence="1">Membrane</location>
        <topology evidence="1">Multi-pass membrane protein</topology>
    </subcellularLocation>
</comment>
<comment type="caution">
    <text evidence="21">The sequence shown here is derived from an EMBL/GenBank/DDBJ whole genome shotgun (WGS) entry which is preliminary data.</text>
</comment>
<sequence>MAEKRSEQVMVVDEVKSGNEVGVESVSSNDDNLPPPAVVGVPLSWKLTSILLVSAIGFGSHWSSGITGAMKSTIKRKMKINNTQFALLDASEDFMVTVLMLLSGLVTDKIGGAGAILYGNIIITIGSLLVAASAQTLSYKLMIVGRVIQALGDISTQIAQYKIFSSWFPPNHGFASTLGLELGIGKIGAFVGKSSANIISKNTGFANVYWVAVGINVFTNLMTGVFYIFTRYANKKFIPTADPATGEKLTEKSERWNFKAILELPWVFWVVMLFSLFQTSTAVVFSQNATELAEMRLGISNVTAGWYTSLMQYGGFFIVPLLGIFIDLYGNRISLLAFCGAGVFTAMCLVNWTTSLAGTSAAFGIYAFAFCFGPTTIIDSIRTSIWDQNTFGSAYAIKITMNNAMNIIVRVITGRLQDADNDSYTRVTIVYVFLAACSVAVSIALIAVSFRSIDLRRLQWTRKQRVRNGTLINERKDVFEGENGERNRGVGKWCFGALCALVVGSWVGYFWGVAVGKSY</sequence>
<organism evidence="21 22">
    <name type="scientific">Hymenoscyphus fraxineus</name>
    <dbReference type="NCBI Taxonomy" id="746836"/>
    <lineage>
        <taxon>Eukaryota</taxon>
        <taxon>Fungi</taxon>
        <taxon>Dikarya</taxon>
        <taxon>Ascomycota</taxon>
        <taxon>Pezizomycotina</taxon>
        <taxon>Leotiomycetes</taxon>
        <taxon>Helotiales</taxon>
        <taxon>Helotiaceae</taxon>
        <taxon>Hymenoscyphus</taxon>
    </lineage>
</organism>
<feature type="transmembrane region" description="Helical" evidence="19">
    <location>
        <begin position="306"/>
        <end position="326"/>
    </location>
</feature>
<comment type="catalytic activity">
    <reaction evidence="10">
        <text>L-lysyl-L-lysine(out) = L-lysyl-L-lysine(in)</text>
        <dbReference type="Rhea" id="RHEA:79403"/>
        <dbReference type="ChEBI" id="CHEBI:229956"/>
    </reaction>
</comment>
<feature type="transmembrane region" description="Helical" evidence="19">
    <location>
        <begin position="208"/>
        <end position="229"/>
    </location>
</feature>
<feature type="domain" description="Major facilitator superfamily (MFS) profile" evidence="20">
    <location>
        <begin position="49"/>
        <end position="453"/>
    </location>
</feature>
<dbReference type="GO" id="GO:0016020">
    <property type="term" value="C:membrane"/>
    <property type="evidence" value="ECO:0007669"/>
    <property type="project" value="UniProtKB-SubCell"/>
</dbReference>
<comment type="catalytic activity">
    <reaction evidence="9">
        <text>L-arginyl-L-alpha-amino acid(out) = L-arginyl-L-alpha-amino acid(in)</text>
        <dbReference type="Rhea" id="RHEA:79371"/>
        <dbReference type="ChEBI" id="CHEBI:84315"/>
    </reaction>
</comment>
<evidence type="ECO:0000256" key="17">
    <source>
        <dbReference type="ARBA" id="ARBA00045709"/>
    </source>
</evidence>
<dbReference type="Pfam" id="PF07690">
    <property type="entry name" value="MFS_1"/>
    <property type="match status" value="1"/>
</dbReference>
<reference evidence="21" key="1">
    <citation type="submission" date="2021-07" db="EMBL/GenBank/DDBJ databases">
        <authorList>
            <person name="Durling M."/>
        </authorList>
    </citation>
    <scope>NUCLEOTIDE SEQUENCE</scope>
</reference>
<evidence type="ECO:0000256" key="15">
    <source>
        <dbReference type="ARBA" id="ARBA00044985"/>
    </source>
</evidence>
<evidence type="ECO:0000259" key="20">
    <source>
        <dbReference type="PROSITE" id="PS50850"/>
    </source>
</evidence>
<comment type="catalytic activity">
    <reaction evidence="8">
        <text>L-aspartyl-L-lysine(out) = L-aspartyl-L-lysine(in)</text>
        <dbReference type="Rhea" id="RHEA:79411"/>
        <dbReference type="ChEBI" id="CHEBI:229953"/>
    </reaction>
</comment>
<comment type="subunit">
    <text evidence="18">Homodimer. Interacts with lysosomal protein GLMP (via lumenal domain); the interaction starts while both proteins are still in the endoplasmic reticulum and is required for stabilization of MFSD1 in lysosomes but has no direct effect on its targeting to lysosomes or transporter activity.</text>
</comment>
<comment type="catalytic activity">
    <reaction evidence="2">
        <text>L-lysyl-L-alanine(out) = L-lysyl-L-alanine(in)</text>
        <dbReference type="Rhea" id="RHEA:79399"/>
        <dbReference type="ChEBI" id="CHEBI:229954"/>
    </reaction>
</comment>
<keyword evidence="19" id="KW-0812">Transmembrane</keyword>
<evidence type="ECO:0000256" key="9">
    <source>
        <dbReference type="ARBA" id="ARBA00044899"/>
    </source>
</evidence>
<evidence type="ECO:0000256" key="13">
    <source>
        <dbReference type="ARBA" id="ARBA00044919"/>
    </source>
</evidence>
<comment type="catalytic activity">
    <reaction evidence="6">
        <text>L-lysyl-L-alpha-amino acid(out) = L-lysyl-L-alpha-amino acid(in)</text>
        <dbReference type="Rhea" id="RHEA:79387"/>
        <dbReference type="ChEBI" id="CHEBI:229965"/>
    </reaction>
</comment>
<comment type="catalytic activity">
    <reaction evidence="7">
        <text>L-alpha-aminoacyl-L-lysine(out) = L-alpha-aminoacyl-L-lysine(in)</text>
        <dbReference type="Rhea" id="RHEA:79383"/>
        <dbReference type="ChEBI" id="CHEBI:229966"/>
    </reaction>
</comment>
<dbReference type="EMBL" id="CAJVRL010000044">
    <property type="protein sequence ID" value="CAG8951670.1"/>
    <property type="molecule type" value="Genomic_DNA"/>
</dbReference>
<keyword evidence="19" id="KW-0472">Membrane</keyword>
<dbReference type="InterPro" id="IPR036259">
    <property type="entry name" value="MFS_trans_sf"/>
</dbReference>
<comment type="catalytic activity">
    <reaction evidence="3">
        <text>L-histidyl-glycine(out) = L-histidyl-glycine(in)</text>
        <dbReference type="Rhea" id="RHEA:79395"/>
        <dbReference type="ChEBI" id="CHEBI:229957"/>
    </reaction>
</comment>
<protein>
    <recommendedName>
        <fullName evidence="15">Lysosomal dipeptide transporter MFSD1</fullName>
    </recommendedName>
    <alternativeName>
        <fullName evidence="16">Major facilitator superfamily domain-containing protein 1</fullName>
    </alternativeName>
</protein>
<feature type="transmembrane region" description="Helical" evidence="19">
    <location>
        <begin position="332"/>
        <end position="352"/>
    </location>
</feature>
<proteinExistence type="predicted"/>
<comment type="catalytic activity">
    <reaction evidence="12">
        <text>L-histidyl-L-alpha-amino acid(out) = L-histidyl-L-alpha-amino acid(in)</text>
        <dbReference type="Rhea" id="RHEA:79379"/>
        <dbReference type="ChEBI" id="CHEBI:229964"/>
    </reaction>
</comment>
<keyword evidence="19" id="KW-1133">Transmembrane helix</keyword>
<comment type="function">
    <text evidence="17">Lysosomal dipeptide uniporter that selectively exports lysine, arginine or histidine-containing dipeptides with a net positive charge from the lysosome lumen into the cytosol. Could play a role in a specific type of protein O-glycosylation indirectly regulating macrophages migration and tissue invasion. Also essential for liver homeostasis.</text>
</comment>
<evidence type="ECO:0000256" key="19">
    <source>
        <dbReference type="SAM" id="Phobius"/>
    </source>
</evidence>
<feature type="transmembrane region" description="Helical" evidence="19">
    <location>
        <begin position="359"/>
        <end position="378"/>
    </location>
</feature>
<evidence type="ECO:0000313" key="21">
    <source>
        <dbReference type="EMBL" id="CAG8951670.1"/>
    </source>
</evidence>
<evidence type="ECO:0000256" key="2">
    <source>
        <dbReference type="ARBA" id="ARBA00044876"/>
    </source>
</evidence>
<comment type="catalytic activity">
    <reaction evidence="13">
        <text>L-alanyl-L-lysine(out) = L-alanyl-L-lysine(in)</text>
        <dbReference type="Rhea" id="RHEA:79415"/>
        <dbReference type="ChEBI" id="CHEBI:192470"/>
    </reaction>
</comment>
<evidence type="ECO:0000256" key="5">
    <source>
        <dbReference type="ARBA" id="ARBA00044884"/>
    </source>
</evidence>
<evidence type="ECO:0000256" key="18">
    <source>
        <dbReference type="ARBA" id="ARBA00046376"/>
    </source>
</evidence>
<dbReference type="PANTHER" id="PTHR23512">
    <property type="entry name" value="MAJOR FACILITATOR SUPERFAMILY DOMAIN-CONTAINING PROTEIN 1"/>
    <property type="match status" value="1"/>
</dbReference>
<evidence type="ECO:0000256" key="1">
    <source>
        <dbReference type="ARBA" id="ARBA00004141"/>
    </source>
</evidence>
<evidence type="ECO:0000256" key="16">
    <source>
        <dbReference type="ARBA" id="ARBA00045018"/>
    </source>
</evidence>
<dbReference type="InterPro" id="IPR052187">
    <property type="entry name" value="MFSD1"/>
</dbReference>
<name>A0A9N9KPJ8_9HELO</name>
<evidence type="ECO:0000313" key="22">
    <source>
        <dbReference type="Proteomes" id="UP000696280"/>
    </source>
</evidence>
<dbReference type="Gene3D" id="1.20.1250.20">
    <property type="entry name" value="MFS general substrate transporter like domains"/>
    <property type="match status" value="2"/>
</dbReference>
<comment type="catalytic activity">
    <reaction evidence="4">
        <text>L-alpha-aminoacyl-L-arginine(out) = L-alpha-aminoacyl-L-arginine(in)</text>
        <dbReference type="Rhea" id="RHEA:79367"/>
        <dbReference type="ChEBI" id="CHEBI:229968"/>
    </reaction>
</comment>
<keyword evidence="22" id="KW-1185">Reference proteome</keyword>
<comment type="catalytic activity">
    <reaction evidence="11">
        <text>L-arginyl-glycine(out) = L-arginyl-glycine(in)</text>
        <dbReference type="Rhea" id="RHEA:79391"/>
        <dbReference type="ChEBI" id="CHEBI:229955"/>
    </reaction>
</comment>
<evidence type="ECO:0000256" key="3">
    <source>
        <dbReference type="ARBA" id="ARBA00044878"/>
    </source>
</evidence>
<evidence type="ECO:0000256" key="12">
    <source>
        <dbReference type="ARBA" id="ARBA00044912"/>
    </source>
</evidence>
<feature type="transmembrane region" description="Helical" evidence="19">
    <location>
        <begin position="112"/>
        <end position="132"/>
    </location>
</feature>
<feature type="transmembrane region" description="Helical" evidence="19">
    <location>
        <begin position="266"/>
        <end position="285"/>
    </location>
</feature>
<comment type="catalytic activity">
    <reaction evidence="14">
        <text>L-lysyl-glycine(out) = L-lysyl-glycine(in)</text>
        <dbReference type="Rhea" id="RHEA:79407"/>
        <dbReference type="ChEBI" id="CHEBI:191202"/>
    </reaction>
</comment>